<gene>
    <name evidence="12" type="ORF">LAESUDRAFT_723997</name>
</gene>
<dbReference type="InParanoid" id="A0A165F6A5"/>
<dbReference type="GO" id="GO:0020037">
    <property type="term" value="F:heme binding"/>
    <property type="evidence" value="ECO:0007669"/>
    <property type="project" value="InterPro"/>
</dbReference>
<keyword evidence="4" id="KW-0349">Heme</keyword>
<evidence type="ECO:0000256" key="2">
    <source>
        <dbReference type="ARBA" id="ARBA00004167"/>
    </source>
</evidence>
<keyword evidence="7" id="KW-1133">Transmembrane helix</keyword>
<name>A0A165F6A5_9APHY</name>
<keyword evidence="5" id="KW-0812">Transmembrane</keyword>
<proteinExistence type="inferred from homology"/>
<dbReference type="SUPFAM" id="SSF48264">
    <property type="entry name" value="Cytochrome P450"/>
    <property type="match status" value="1"/>
</dbReference>
<dbReference type="PANTHER" id="PTHR46300:SF7">
    <property type="entry name" value="P450, PUTATIVE (EUROFUNG)-RELATED"/>
    <property type="match status" value="1"/>
</dbReference>
<dbReference type="InterPro" id="IPR050364">
    <property type="entry name" value="Cytochrome_P450_fung"/>
</dbReference>
<dbReference type="AlphaFoldDB" id="A0A165F6A5"/>
<feature type="non-terminal residue" evidence="12">
    <location>
        <position position="107"/>
    </location>
</feature>
<dbReference type="OrthoDB" id="2789670at2759"/>
<dbReference type="EMBL" id="KV427615">
    <property type="protein sequence ID" value="KZT08474.1"/>
    <property type="molecule type" value="Genomic_DNA"/>
</dbReference>
<evidence type="ECO:0000313" key="12">
    <source>
        <dbReference type="EMBL" id="KZT08474.1"/>
    </source>
</evidence>
<evidence type="ECO:0000256" key="1">
    <source>
        <dbReference type="ARBA" id="ARBA00001971"/>
    </source>
</evidence>
<dbReference type="GO" id="GO:0016020">
    <property type="term" value="C:membrane"/>
    <property type="evidence" value="ECO:0007669"/>
    <property type="project" value="UniProtKB-SubCell"/>
</dbReference>
<dbReference type="Proteomes" id="UP000076871">
    <property type="component" value="Unassembled WGS sequence"/>
</dbReference>
<reference evidence="12 13" key="1">
    <citation type="journal article" date="2016" name="Mol. Biol. Evol.">
        <title>Comparative Genomics of Early-Diverging Mushroom-Forming Fungi Provides Insights into the Origins of Lignocellulose Decay Capabilities.</title>
        <authorList>
            <person name="Nagy L.G."/>
            <person name="Riley R."/>
            <person name="Tritt A."/>
            <person name="Adam C."/>
            <person name="Daum C."/>
            <person name="Floudas D."/>
            <person name="Sun H."/>
            <person name="Yadav J.S."/>
            <person name="Pangilinan J."/>
            <person name="Larsson K.H."/>
            <person name="Matsuura K."/>
            <person name="Barry K."/>
            <person name="Labutti K."/>
            <person name="Kuo R."/>
            <person name="Ohm R.A."/>
            <person name="Bhattacharya S.S."/>
            <person name="Shirouzu T."/>
            <person name="Yoshinaga Y."/>
            <person name="Martin F.M."/>
            <person name="Grigoriev I.V."/>
            <person name="Hibbett D.S."/>
        </authorList>
    </citation>
    <scope>NUCLEOTIDE SEQUENCE [LARGE SCALE GENOMIC DNA]</scope>
    <source>
        <strain evidence="12 13">93-53</strain>
    </source>
</reference>
<sequence length="107" mass="11402">MAAGTASPSLTSSVLAEMQSQGKVMEQDESDINGAAGVLYAAGTETFLFSKKAQEEMDRVIGCGCLPELDDRAWGCPAPLGLVHRLMSDDEYRGYDIDEGSTVLPNI</sequence>
<keyword evidence="6" id="KW-0479">Metal-binding</keyword>
<keyword evidence="13" id="KW-1185">Reference proteome</keyword>
<comment type="similarity">
    <text evidence="3">Belongs to the cytochrome P450 family.</text>
</comment>
<dbReference type="GeneID" id="63825546"/>
<evidence type="ECO:0000256" key="7">
    <source>
        <dbReference type="ARBA" id="ARBA00022989"/>
    </source>
</evidence>
<keyword evidence="9" id="KW-0408">Iron</keyword>
<dbReference type="InterPro" id="IPR036396">
    <property type="entry name" value="Cyt_P450_sf"/>
</dbReference>
<dbReference type="GO" id="GO:0005506">
    <property type="term" value="F:iron ion binding"/>
    <property type="evidence" value="ECO:0007669"/>
    <property type="project" value="InterPro"/>
</dbReference>
<dbReference type="PANTHER" id="PTHR46300">
    <property type="entry name" value="P450, PUTATIVE (EUROFUNG)-RELATED-RELATED"/>
    <property type="match status" value="1"/>
</dbReference>
<evidence type="ECO:0000256" key="5">
    <source>
        <dbReference type="ARBA" id="ARBA00022692"/>
    </source>
</evidence>
<dbReference type="RefSeq" id="XP_040766214.1">
    <property type="nucleotide sequence ID" value="XM_040908517.1"/>
</dbReference>
<dbReference type="GO" id="GO:0004497">
    <property type="term" value="F:monooxygenase activity"/>
    <property type="evidence" value="ECO:0007669"/>
    <property type="project" value="UniProtKB-KW"/>
</dbReference>
<dbReference type="Gene3D" id="1.10.630.10">
    <property type="entry name" value="Cytochrome P450"/>
    <property type="match status" value="1"/>
</dbReference>
<evidence type="ECO:0000256" key="3">
    <source>
        <dbReference type="ARBA" id="ARBA00010617"/>
    </source>
</evidence>
<evidence type="ECO:0000313" key="13">
    <source>
        <dbReference type="Proteomes" id="UP000076871"/>
    </source>
</evidence>
<comment type="cofactor">
    <cofactor evidence="1">
        <name>heme</name>
        <dbReference type="ChEBI" id="CHEBI:30413"/>
    </cofactor>
</comment>
<accession>A0A165F6A5</accession>
<comment type="subcellular location">
    <subcellularLocation>
        <location evidence="2">Membrane</location>
        <topology evidence="2">Single-pass membrane protein</topology>
    </subcellularLocation>
</comment>
<evidence type="ECO:0000256" key="11">
    <source>
        <dbReference type="ARBA" id="ARBA00023136"/>
    </source>
</evidence>
<evidence type="ECO:0000256" key="10">
    <source>
        <dbReference type="ARBA" id="ARBA00023033"/>
    </source>
</evidence>
<protein>
    <submittedName>
        <fullName evidence="12">Uncharacterized protein</fullName>
    </submittedName>
</protein>
<evidence type="ECO:0000256" key="4">
    <source>
        <dbReference type="ARBA" id="ARBA00022617"/>
    </source>
</evidence>
<keyword evidence="8" id="KW-0560">Oxidoreductase</keyword>
<dbReference type="GO" id="GO:0016705">
    <property type="term" value="F:oxidoreductase activity, acting on paired donors, with incorporation or reduction of molecular oxygen"/>
    <property type="evidence" value="ECO:0007669"/>
    <property type="project" value="InterPro"/>
</dbReference>
<evidence type="ECO:0000256" key="9">
    <source>
        <dbReference type="ARBA" id="ARBA00023004"/>
    </source>
</evidence>
<organism evidence="12 13">
    <name type="scientific">Laetiporus sulphureus 93-53</name>
    <dbReference type="NCBI Taxonomy" id="1314785"/>
    <lineage>
        <taxon>Eukaryota</taxon>
        <taxon>Fungi</taxon>
        <taxon>Dikarya</taxon>
        <taxon>Basidiomycota</taxon>
        <taxon>Agaricomycotina</taxon>
        <taxon>Agaricomycetes</taxon>
        <taxon>Polyporales</taxon>
        <taxon>Laetiporus</taxon>
    </lineage>
</organism>
<keyword evidence="11" id="KW-0472">Membrane</keyword>
<keyword evidence="10" id="KW-0503">Monooxygenase</keyword>
<evidence type="ECO:0000256" key="6">
    <source>
        <dbReference type="ARBA" id="ARBA00022723"/>
    </source>
</evidence>
<dbReference type="STRING" id="1314785.A0A165F6A5"/>
<evidence type="ECO:0000256" key="8">
    <source>
        <dbReference type="ARBA" id="ARBA00023002"/>
    </source>
</evidence>